<evidence type="ECO:0000313" key="3">
    <source>
        <dbReference type="EMBL" id="KAG7289803.1"/>
    </source>
</evidence>
<feature type="compositionally biased region" description="Low complexity" evidence="2">
    <location>
        <begin position="77"/>
        <end position="93"/>
    </location>
</feature>
<organism evidence="3 4">
    <name type="scientific">Staphylotrichum longicolle</name>
    <dbReference type="NCBI Taxonomy" id="669026"/>
    <lineage>
        <taxon>Eukaryota</taxon>
        <taxon>Fungi</taxon>
        <taxon>Dikarya</taxon>
        <taxon>Ascomycota</taxon>
        <taxon>Pezizomycotina</taxon>
        <taxon>Sordariomycetes</taxon>
        <taxon>Sordariomycetidae</taxon>
        <taxon>Sordariales</taxon>
        <taxon>Chaetomiaceae</taxon>
        <taxon>Staphylotrichum</taxon>
    </lineage>
</organism>
<gene>
    <name evidence="3" type="ORF">NEMBOFW57_006179</name>
</gene>
<protein>
    <submittedName>
        <fullName evidence="3">Uncharacterized protein</fullName>
    </submittedName>
</protein>
<comment type="caution">
    <text evidence="3">The sequence shown here is derived from an EMBL/GenBank/DDBJ whole genome shotgun (WGS) entry which is preliminary data.</text>
</comment>
<keyword evidence="1" id="KW-0175">Coiled coil</keyword>
<evidence type="ECO:0000313" key="4">
    <source>
        <dbReference type="Proteomes" id="UP001197093"/>
    </source>
</evidence>
<feature type="region of interest" description="Disordered" evidence="2">
    <location>
        <begin position="30"/>
        <end position="97"/>
    </location>
</feature>
<feature type="compositionally biased region" description="Low complexity" evidence="2">
    <location>
        <begin position="46"/>
        <end position="55"/>
    </location>
</feature>
<reference evidence="3" key="1">
    <citation type="submission" date="2023-02" db="EMBL/GenBank/DDBJ databases">
        <authorList>
            <person name="Palmer J.M."/>
        </authorList>
    </citation>
    <scope>NUCLEOTIDE SEQUENCE</scope>
    <source>
        <strain evidence="3">FW57</strain>
    </source>
</reference>
<evidence type="ECO:0000256" key="1">
    <source>
        <dbReference type="SAM" id="Coils"/>
    </source>
</evidence>
<proteinExistence type="predicted"/>
<feature type="coiled-coil region" evidence="1">
    <location>
        <begin position="130"/>
        <end position="157"/>
    </location>
</feature>
<name>A0AAD4I2D7_9PEZI</name>
<dbReference type="AlphaFoldDB" id="A0AAD4I2D7"/>
<dbReference type="Proteomes" id="UP001197093">
    <property type="component" value="Unassembled WGS sequence"/>
</dbReference>
<dbReference type="EMBL" id="JAHCVI010000002">
    <property type="protein sequence ID" value="KAG7289803.1"/>
    <property type="molecule type" value="Genomic_DNA"/>
</dbReference>
<sequence length="635" mass="71863">MEEARVECTPCLDDYAEEAQEEVLDECTPHIDDDDVQECTPLPVHSESSSPTPSEAPVWVSDINPVPKEQSPESEPEVPSASEVVSETSTEASFETERVRKEGTIKVLEERLRWALESRPKLSVTPGAPMADLVERMEALEQQIRQERELRVLREHEWEEGRRLRLEQSLSAWQNRVDILETHKAEYAGILASKQAYYEQKLRLQKDISSRALERQAAENEEKMAAQKAEYEEKMARYESLIAQAEERMAQKEEELARQAADFDAEREGLHSNIQASRAELEERTADNERLQETIQGYQDRVTARFSLLHSSITPRIIMLAQLASKKVSIPDDGMAEKAETFRQSCDLGDLTADLLDLPLTDDELTRFIEINFSNHADPPSLDIQLGHVLQILGSHDVKGLIARVTAFRDALKGLENRPTPASLEIAANLHTRLISQNVMKSFFDPCLENLHPDEDGRLPRLTVGPIRMFSVDNPSGTTDDDRVHSIPIFVKLLRRKTSADGQWCNGCCEPRFEIEYGSVDKWAEVCRQFGGDWMWRILVFPEKLAAACGHDLDHCSDCLANHIKAKLEELGRDVGDNLPCPTEGCNRRLSYNEIKLYADKEVFEKCVPPESERPSYHDDLTPIAGMIGIFCSSP</sequence>
<feature type="coiled-coil region" evidence="1">
    <location>
        <begin position="210"/>
        <end position="301"/>
    </location>
</feature>
<accession>A0AAD4I2D7</accession>
<keyword evidence="4" id="KW-1185">Reference proteome</keyword>
<dbReference type="Gene3D" id="3.30.40.10">
    <property type="entry name" value="Zinc/RING finger domain, C3HC4 (zinc finger)"/>
    <property type="match status" value="1"/>
</dbReference>
<dbReference type="InterPro" id="IPR013083">
    <property type="entry name" value="Znf_RING/FYVE/PHD"/>
</dbReference>
<evidence type="ECO:0000256" key="2">
    <source>
        <dbReference type="SAM" id="MobiDB-lite"/>
    </source>
</evidence>